<dbReference type="InterPro" id="IPR020483">
    <property type="entry name" value="Uncharacterised_YgbA"/>
</dbReference>
<dbReference type="EMBL" id="CP087994">
    <property type="protein sequence ID" value="UYO61591.1"/>
    <property type="molecule type" value="Genomic_DNA"/>
</dbReference>
<dbReference type="RefSeq" id="WP_084633748.1">
    <property type="nucleotide sequence ID" value="NZ_CABIIK010000056.1"/>
</dbReference>
<protein>
    <submittedName>
        <fullName evidence="2">Nitrous oxide-stimulated promoter family protein</fullName>
    </submittedName>
</protein>
<dbReference type="Proteomes" id="UP000176244">
    <property type="component" value="Unassembled WGS sequence"/>
</dbReference>
<dbReference type="OrthoDB" id="164329at2"/>
<evidence type="ECO:0000313" key="3">
    <source>
        <dbReference type="EMBL" id="UYO61591.1"/>
    </source>
</evidence>
<keyword evidence="6" id="KW-1185">Reference proteome</keyword>
<dbReference type="AlphaFoldDB" id="A0A1F2PDX8"/>
<sequence>MPKIDQEKRILAVMLKIYCRKKHRSHDLCAECQTLLSYALNRLDHCRYGENKGFCNHCPSPCYNKENQLKIRKIMAFSGPRLIFHHPIMVIRHLLS</sequence>
<organism evidence="1 4">
    <name type="scientific">Acetobacterium wieringae</name>
    <dbReference type="NCBI Taxonomy" id="52694"/>
    <lineage>
        <taxon>Bacteria</taxon>
        <taxon>Bacillati</taxon>
        <taxon>Bacillota</taxon>
        <taxon>Clostridia</taxon>
        <taxon>Eubacteriales</taxon>
        <taxon>Eubacteriaceae</taxon>
        <taxon>Acetobacterium</taxon>
    </lineage>
</organism>
<name>A0A1F2PDX8_9FIRM</name>
<evidence type="ECO:0000313" key="6">
    <source>
        <dbReference type="Proteomes" id="UP001163550"/>
    </source>
</evidence>
<reference evidence="2 5" key="2">
    <citation type="submission" date="2019-08" db="EMBL/GenBank/DDBJ databases">
        <title>Isolation and enrichment of carboxydotrophic bacteria from anaerobic sludge for the production of bio-based chemicals from syngas.</title>
        <authorList>
            <person name="Antares A.L."/>
            <person name="Moreira J."/>
            <person name="Diender M."/>
            <person name="Parshina S.N."/>
            <person name="Stams A.J.M."/>
            <person name="Alves M."/>
            <person name="Alves J.I."/>
            <person name="Sousa D.Z."/>
        </authorList>
    </citation>
    <scope>NUCLEOTIDE SEQUENCE [LARGE SCALE GENOMIC DNA]</scope>
    <source>
        <strain evidence="2 5">JM</strain>
    </source>
</reference>
<dbReference type="Proteomes" id="UP000322619">
    <property type="component" value="Unassembled WGS sequence"/>
</dbReference>
<evidence type="ECO:0000313" key="4">
    <source>
        <dbReference type="Proteomes" id="UP000176244"/>
    </source>
</evidence>
<accession>A0A1F2PDX8</accession>
<evidence type="ECO:0000313" key="1">
    <source>
        <dbReference type="EMBL" id="OFV69453.1"/>
    </source>
</evidence>
<dbReference type="EMBL" id="VSLA01000002">
    <property type="protein sequence ID" value="TYC88145.1"/>
    <property type="molecule type" value="Genomic_DNA"/>
</dbReference>
<reference evidence="3" key="3">
    <citation type="submission" date="2021-11" db="EMBL/GenBank/DDBJ databases">
        <title>Isoprene-degrading acetogen.</title>
        <authorList>
            <person name="Yang Y."/>
            <person name="Jin H."/>
            <person name="Yan J."/>
        </authorList>
    </citation>
    <scope>NUCLEOTIDE SEQUENCE</scope>
    <source>
        <strain evidence="3">Berkeley</strain>
    </source>
</reference>
<dbReference type="EMBL" id="LKEU01000040">
    <property type="protein sequence ID" value="OFV69453.1"/>
    <property type="molecule type" value="Genomic_DNA"/>
</dbReference>
<dbReference type="Pfam" id="PF11756">
    <property type="entry name" value="YgbA_NO"/>
    <property type="match status" value="1"/>
</dbReference>
<dbReference type="STRING" id="52694.ACWI_31010"/>
<evidence type="ECO:0000313" key="2">
    <source>
        <dbReference type="EMBL" id="TYC88145.1"/>
    </source>
</evidence>
<reference evidence="1 4" key="1">
    <citation type="submission" date="2015-09" db="EMBL/GenBank/DDBJ databases">
        <title>Genome sequence of Acetobacterium wieringae DSM 1911.</title>
        <authorList>
            <person name="Poehlein A."/>
            <person name="Bengelsdorf F.R."/>
            <person name="Schiel-Bengelsdorf B."/>
            <person name="Duerre P."/>
            <person name="Daniel R."/>
        </authorList>
    </citation>
    <scope>NUCLEOTIDE SEQUENCE [LARGE SCALE GENOMIC DNA]</scope>
    <source>
        <strain evidence="1 4">DSM 1911</strain>
    </source>
</reference>
<gene>
    <name evidence="1" type="ORF">ACWI_31010</name>
    <name evidence="2" type="ORF">FXB42_00595</name>
    <name evidence="3" type="ORF">LNN31_12450</name>
</gene>
<proteinExistence type="predicted"/>
<dbReference type="Proteomes" id="UP001163550">
    <property type="component" value="Chromosome"/>
</dbReference>
<evidence type="ECO:0000313" key="5">
    <source>
        <dbReference type="Proteomes" id="UP000322619"/>
    </source>
</evidence>
<dbReference type="NCBIfam" id="NF007714">
    <property type="entry name" value="PRK10410.1-2"/>
    <property type="match status" value="1"/>
</dbReference>